<evidence type="ECO:0000256" key="7">
    <source>
        <dbReference type="PIRSR" id="PIRSR600760-2"/>
    </source>
</evidence>
<dbReference type="EC" id="3.1.3.25" evidence="8"/>
<dbReference type="SUPFAM" id="SSF56655">
    <property type="entry name" value="Carbohydrate phosphatase"/>
    <property type="match status" value="1"/>
</dbReference>
<dbReference type="GO" id="GO:0006020">
    <property type="term" value="P:inositol metabolic process"/>
    <property type="evidence" value="ECO:0007669"/>
    <property type="project" value="TreeGrafter"/>
</dbReference>
<evidence type="ECO:0000256" key="8">
    <source>
        <dbReference type="RuleBase" id="RU364068"/>
    </source>
</evidence>
<keyword evidence="6 7" id="KW-0460">Magnesium</keyword>
<feature type="binding site" evidence="7">
    <location>
        <position position="93"/>
    </location>
    <ligand>
        <name>Mg(2+)</name>
        <dbReference type="ChEBI" id="CHEBI:18420"/>
        <label>2</label>
    </ligand>
</feature>
<protein>
    <recommendedName>
        <fullName evidence="8">Inositol-1-monophosphatase</fullName>
        <ecNumber evidence="8">3.1.3.25</ecNumber>
    </recommendedName>
</protein>
<comment type="similarity">
    <text evidence="3 8">Belongs to the inositol monophosphatase superfamily.</text>
</comment>
<reference evidence="9" key="1">
    <citation type="submission" date="2021-01" db="EMBL/GenBank/DDBJ databases">
        <title>Genomic Encyclopedia of Type Strains, Phase IV (KMG-IV): sequencing the most valuable type-strain genomes for metagenomic binning, comparative biology and taxonomic classification.</title>
        <authorList>
            <person name="Goeker M."/>
        </authorList>
    </citation>
    <scope>NUCLEOTIDE SEQUENCE</scope>
    <source>
        <strain evidence="9">DSM 25523</strain>
    </source>
</reference>
<dbReference type="PRINTS" id="PR00377">
    <property type="entry name" value="IMPHPHTASES"/>
</dbReference>
<gene>
    <name evidence="9" type="ORF">JOD01_002344</name>
</gene>
<dbReference type="Gene3D" id="3.30.540.10">
    <property type="entry name" value="Fructose-1,6-Bisphosphatase, subunit A, domain 1"/>
    <property type="match status" value="1"/>
</dbReference>
<evidence type="ECO:0000313" key="10">
    <source>
        <dbReference type="Proteomes" id="UP000717624"/>
    </source>
</evidence>
<evidence type="ECO:0000256" key="6">
    <source>
        <dbReference type="ARBA" id="ARBA00022842"/>
    </source>
</evidence>
<keyword evidence="4 7" id="KW-0479">Metal-binding</keyword>
<dbReference type="PROSITE" id="PS00630">
    <property type="entry name" value="IMP_2"/>
    <property type="match status" value="1"/>
</dbReference>
<dbReference type="InterPro" id="IPR000760">
    <property type="entry name" value="Inositol_monophosphatase-like"/>
</dbReference>
<dbReference type="GO" id="GO:0046872">
    <property type="term" value="F:metal ion binding"/>
    <property type="evidence" value="ECO:0007669"/>
    <property type="project" value="UniProtKB-KW"/>
</dbReference>
<accession>A0A939BUS1</accession>
<feature type="binding site" evidence="7">
    <location>
        <position position="96"/>
    </location>
    <ligand>
        <name>Mg(2+)</name>
        <dbReference type="ChEBI" id="CHEBI:18420"/>
        <label>1</label>
        <note>catalytic</note>
    </ligand>
</feature>
<dbReference type="GO" id="GO:0008934">
    <property type="term" value="F:inositol monophosphate 1-phosphatase activity"/>
    <property type="evidence" value="ECO:0007669"/>
    <property type="project" value="InterPro"/>
</dbReference>
<dbReference type="InterPro" id="IPR033942">
    <property type="entry name" value="IMPase"/>
</dbReference>
<comment type="catalytic activity">
    <reaction evidence="1 8">
        <text>a myo-inositol phosphate + H2O = myo-inositol + phosphate</text>
        <dbReference type="Rhea" id="RHEA:24056"/>
        <dbReference type="ChEBI" id="CHEBI:15377"/>
        <dbReference type="ChEBI" id="CHEBI:17268"/>
        <dbReference type="ChEBI" id="CHEBI:43474"/>
        <dbReference type="ChEBI" id="CHEBI:84139"/>
        <dbReference type="EC" id="3.1.3.25"/>
    </reaction>
</comment>
<evidence type="ECO:0000313" key="9">
    <source>
        <dbReference type="EMBL" id="MBM7590734.1"/>
    </source>
</evidence>
<feature type="binding site" evidence="7">
    <location>
        <position position="221"/>
    </location>
    <ligand>
        <name>Mg(2+)</name>
        <dbReference type="ChEBI" id="CHEBI:18420"/>
        <label>1</label>
        <note>catalytic</note>
    </ligand>
</feature>
<keyword evidence="5 8" id="KW-0378">Hydrolase</keyword>
<evidence type="ECO:0000256" key="5">
    <source>
        <dbReference type="ARBA" id="ARBA00022801"/>
    </source>
</evidence>
<dbReference type="PANTHER" id="PTHR20854">
    <property type="entry name" value="INOSITOL MONOPHOSPHATASE"/>
    <property type="match status" value="1"/>
</dbReference>
<dbReference type="PANTHER" id="PTHR20854:SF4">
    <property type="entry name" value="INOSITOL-1-MONOPHOSPHATASE-RELATED"/>
    <property type="match status" value="1"/>
</dbReference>
<keyword evidence="10" id="KW-1185">Reference proteome</keyword>
<dbReference type="EMBL" id="JAFBEB010000007">
    <property type="protein sequence ID" value="MBM7590734.1"/>
    <property type="molecule type" value="Genomic_DNA"/>
</dbReference>
<evidence type="ECO:0000256" key="4">
    <source>
        <dbReference type="ARBA" id="ARBA00022723"/>
    </source>
</evidence>
<dbReference type="AlphaFoldDB" id="A0A939BUS1"/>
<dbReference type="GO" id="GO:0007165">
    <property type="term" value="P:signal transduction"/>
    <property type="evidence" value="ECO:0007669"/>
    <property type="project" value="TreeGrafter"/>
</dbReference>
<evidence type="ECO:0000256" key="3">
    <source>
        <dbReference type="ARBA" id="ARBA00009759"/>
    </source>
</evidence>
<dbReference type="InterPro" id="IPR020583">
    <property type="entry name" value="Inositol_monoP_metal-BS"/>
</dbReference>
<evidence type="ECO:0000256" key="2">
    <source>
        <dbReference type="ARBA" id="ARBA00001946"/>
    </source>
</evidence>
<proteinExistence type="inferred from homology"/>
<dbReference type="Gene3D" id="3.40.190.80">
    <property type="match status" value="1"/>
</dbReference>
<sequence length="276" mass="30807">MAIHVQPASIENLRELAIQCAREAGKLSLLRMSQPYTVEYKTSASDLVTAVDKEVEKRVIEMILAKYPEHGVLGEESTFQGDPHQFETLWIIDPIDGTTNFVHQQINFSVSIAVYQKGQGVIGVVYDPSRDELFYAVKGEGAYLNGRKLKLDRQVKLEEALLCTSVFWNKRAEQIGIDRIVKQLAGKVRGMRLLGSAALELSYVAAGRLDGYVSMSLNAWDFAAGRLIVEEAGGIVTKINGQPLPYDEKSSIMACNQAFYEELKHYLRKSEGLNFN</sequence>
<comment type="cofactor">
    <cofactor evidence="2 7 8">
        <name>Mg(2+)</name>
        <dbReference type="ChEBI" id="CHEBI:18420"/>
    </cofactor>
</comment>
<evidence type="ECO:0000256" key="1">
    <source>
        <dbReference type="ARBA" id="ARBA00001033"/>
    </source>
</evidence>
<dbReference type="GO" id="GO:0046854">
    <property type="term" value="P:phosphatidylinositol phosphate biosynthetic process"/>
    <property type="evidence" value="ECO:0007669"/>
    <property type="project" value="InterPro"/>
</dbReference>
<dbReference type="FunFam" id="3.30.540.10:FF:000003">
    <property type="entry name" value="Inositol-1-monophosphatase"/>
    <property type="match status" value="1"/>
</dbReference>
<organism evidence="9 10">
    <name type="scientific">Brevibacillus fulvus</name>
    <dbReference type="NCBI Taxonomy" id="1125967"/>
    <lineage>
        <taxon>Bacteria</taxon>
        <taxon>Bacillati</taxon>
        <taxon>Bacillota</taxon>
        <taxon>Bacilli</taxon>
        <taxon>Bacillales</taxon>
        <taxon>Paenibacillaceae</taxon>
        <taxon>Brevibacillus</taxon>
    </lineage>
</organism>
<dbReference type="PROSITE" id="PS00629">
    <property type="entry name" value="IMP_1"/>
    <property type="match status" value="1"/>
</dbReference>
<feature type="binding site" evidence="7">
    <location>
        <position position="75"/>
    </location>
    <ligand>
        <name>Mg(2+)</name>
        <dbReference type="ChEBI" id="CHEBI:18420"/>
        <label>1</label>
        <note>catalytic</note>
    </ligand>
</feature>
<feature type="binding site" evidence="7">
    <location>
        <position position="95"/>
    </location>
    <ligand>
        <name>Mg(2+)</name>
        <dbReference type="ChEBI" id="CHEBI:18420"/>
        <label>1</label>
        <note>catalytic</note>
    </ligand>
</feature>
<name>A0A939BUS1_9BACL</name>
<dbReference type="Pfam" id="PF00459">
    <property type="entry name" value="Inositol_P"/>
    <property type="match status" value="1"/>
</dbReference>
<dbReference type="InterPro" id="IPR020550">
    <property type="entry name" value="Inositol_monophosphatase_CS"/>
</dbReference>
<dbReference type="FunFam" id="3.40.190.80:FF:000020">
    <property type="entry name" value="Fructose-1,6-bisphosphatase/inositol-1-monophosphatase"/>
    <property type="match status" value="1"/>
</dbReference>
<dbReference type="PRINTS" id="PR01959">
    <property type="entry name" value="SBIMPHPHTASE"/>
</dbReference>
<dbReference type="CDD" id="cd01639">
    <property type="entry name" value="IMPase"/>
    <property type="match status" value="1"/>
</dbReference>
<dbReference type="Proteomes" id="UP000717624">
    <property type="component" value="Unassembled WGS sequence"/>
</dbReference>
<comment type="caution">
    <text evidence="9">The sequence shown here is derived from an EMBL/GenBank/DDBJ whole genome shotgun (WGS) entry which is preliminary data.</text>
</comment>
<dbReference type="InterPro" id="IPR022337">
    <property type="entry name" value="Inositol_monophosphatase_SuhB"/>
</dbReference>
<dbReference type="RefSeq" id="WP_420829085.1">
    <property type="nucleotide sequence ID" value="NZ_BAABIN010000016.1"/>
</dbReference>